<keyword evidence="1" id="KW-0472">Membrane</keyword>
<evidence type="ECO:0000313" key="4">
    <source>
        <dbReference type="WBParaSite" id="SRAE_2000338000.1"/>
    </source>
</evidence>
<evidence type="ECO:0000313" key="2">
    <source>
        <dbReference type="EMBL" id="CEF68725.1"/>
    </source>
</evidence>
<reference evidence="4" key="2">
    <citation type="submission" date="2020-12" db="UniProtKB">
        <authorList>
            <consortium name="WormBaseParasite"/>
        </authorList>
    </citation>
    <scope>IDENTIFICATION</scope>
</reference>
<keyword evidence="1" id="KW-0812">Transmembrane</keyword>
<name>A0A090LMH5_STRRB</name>
<organism evidence="2">
    <name type="scientific">Strongyloides ratti</name>
    <name type="common">Parasitic roundworm</name>
    <dbReference type="NCBI Taxonomy" id="34506"/>
    <lineage>
        <taxon>Eukaryota</taxon>
        <taxon>Metazoa</taxon>
        <taxon>Ecdysozoa</taxon>
        <taxon>Nematoda</taxon>
        <taxon>Chromadorea</taxon>
        <taxon>Rhabditida</taxon>
        <taxon>Tylenchina</taxon>
        <taxon>Panagrolaimomorpha</taxon>
        <taxon>Strongyloidoidea</taxon>
        <taxon>Strongyloididae</taxon>
        <taxon>Strongyloides</taxon>
    </lineage>
</organism>
<protein>
    <submittedName>
        <fullName evidence="2 4">Uncharacterized protein</fullName>
    </submittedName>
</protein>
<feature type="transmembrane region" description="Helical" evidence="1">
    <location>
        <begin position="7"/>
        <end position="25"/>
    </location>
</feature>
<dbReference type="WBParaSite" id="SRAE_2000338000.1">
    <property type="protein sequence ID" value="SRAE_2000338000.1"/>
    <property type="gene ID" value="WBGene00263602"/>
</dbReference>
<gene>
    <name evidence="2 4 5" type="ORF">SRAE_2000338000</name>
</gene>
<evidence type="ECO:0000313" key="3">
    <source>
        <dbReference type="Proteomes" id="UP000035682"/>
    </source>
</evidence>
<dbReference type="WormBase" id="SRAE_2000338000">
    <property type="protein sequence ID" value="SRP00645"/>
    <property type="gene ID" value="WBGene00263602"/>
</dbReference>
<dbReference type="CTD" id="36381095"/>
<evidence type="ECO:0000313" key="5">
    <source>
        <dbReference type="WormBase" id="SRAE_2000338000"/>
    </source>
</evidence>
<accession>A0A090LMH5</accession>
<sequence length="154" mass="17045">MYCQKNFYYIILGFIFCCSIFAQYGPPTYGGSSYGLPNSRPSSYGSSGNAYSNYQGYSKPENVNVVRTQTLTTYNMPQSAYPPSNFGYSGYNKYSPYYSRYYPGQRFNSGPYSSYGHGHNSYLPSRGHHGADPADRAVMGLGLLASSLIGKKHA</sequence>
<keyword evidence="1" id="KW-1133">Transmembrane helix</keyword>
<reference evidence="2 3" key="1">
    <citation type="submission" date="2014-09" db="EMBL/GenBank/DDBJ databases">
        <authorList>
            <person name="Martin A.A."/>
        </authorList>
    </citation>
    <scope>NUCLEOTIDE SEQUENCE</scope>
    <source>
        <strain evidence="3">ED321</strain>
        <strain evidence="2">ED321 Heterogonic</strain>
    </source>
</reference>
<proteinExistence type="predicted"/>
<keyword evidence="3" id="KW-1185">Reference proteome</keyword>
<dbReference type="Proteomes" id="UP000035682">
    <property type="component" value="Unplaced"/>
</dbReference>
<dbReference type="AlphaFoldDB" id="A0A090LMH5"/>
<dbReference type="RefSeq" id="XP_024507925.1">
    <property type="nucleotide sequence ID" value="XM_024654566.1"/>
</dbReference>
<evidence type="ECO:0000256" key="1">
    <source>
        <dbReference type="SAM" id="Phobius"/>
    </source>
</evidence>
<dbReference type="EMBL" id="LN609529">
    <property type="protein sequence ID" value="CEF68725.1"/>
    <property type="molecule type" value="Genomic_DNA"/>
</dbReference>
<dbReference type="GeneID" id="36381095"/>